<sequence length="241" mass="26826">MAKQVVPEEEQERVFRTLLAEPENSRCAECAGPGPRWASANLGIFLCIQCSGLHRKLGVHVSQVRSVNLDRWTAEQLNTMKRTGNRRAAAVWEAQLPPDFTRPVPGDTSRLQQFIWNKYVERRFYSERAETLDQEANAPSIEDTKQDQDGLLAFATPAASVQTGTGHSNASGPLSDHDSWSEALLPLYEDHGSARAEPNETRSVSNHHMHLERKRHILAMYGQGRGSDSIHEASDTPSKAS</sequence>
<comment type="caution">
    <text evidence="8">The sequence shown here is derived from an EMBL/GenBank/DDBJ whole genome shotgun (WGS) entry which is preliminary data.</text>
</comment>
<organism evidence="8 9">
    <name type="scientific">Cyanidiococcus yangmingshanensis</name>
    <dbReference type="NCBI Taxonomy" id="2690220"/>
    <lineage>
        <taxon>Eukaryota</taxon>
        <taxon>Rhodophyta</taxon>
        <taxon>Bangiophyceae</taxon>
        <taxon>Cyanidiales</taxon>
        <taxon>Cyanidiaceae</taxon>
        <taxon>Cyanidiococcus</taxon>
    </lineage>
</organism>
<keyword evidence="4" id="KW-0862">Zinc</keyword>
<dbReference type="AlphaFoldDB" id="A0A7J7INY1"/>
<evidence type="ECO:0000256" key="5">
    <source>
        <dbReference type="PROSITE-ProRule" id="PRU00288"/>
    </source>
</evidence>
<dbReference type="InterPro" id="IPR037278">
    <property type="entry name" value="ARFGAP/RecO"/>
</dbReference>
<accession>A0A7J7INY1</accession>
<dbReference type="GO" id="GO:0005737">
    <property type="term" value="C:cytoplasm"/>
    <property type="evidence" value="ECO:0007669"/>
    <property type="project" value="TreeGrafter"/>
</dbReference>
<keyword evidence="1" id="KW-0343">GTPase activation</keyword>
<dbReference type="Proteomes" id="UP000530660">
    <property type="component" value="Unassembled WGS sequence"/>
</dbReference>
<evidence type="ECO:0000256" key="1">
    <source>
        <dbReference type="ARBA" id="ARBA00022468"/>
    </source>
</evidence>
<evidence type="ECO:0000256" key="6">
    <source>
        <dbReference type="SAM" id="MobiDB-lite"/>
    </source>
</evidence>
<dbReference type="GO" id="GO:0005096">
    <property type="term" value="F:GTPase activator activity"/>
    <property type="evidence" value="ECO:0007669"/>
    <property type="project" value="UniProtKB-KW"/>
</dbReference>
<dbReference type="FunFam" id="1.10.220.150:FF:000009">
    <property type="entry name" value="stromal membrane-associated protein 1 isoform X1"/>
    <property type="match status" value="1"/>
</dbReference>
<dbReference type="PANTHER" id="PTHR45705:SF1">
    <property type="entry name" value="FI20236P1"/>
    <property type="match status" value="1"/>
</dbReference>
<name>A0A7J7INY1_9RHOD</name>
<dbReference type="EMBL" id="VWRR01000003">
    <property type="protein sequence ID" value="KAF6004430.1"/>
    <property type="molecule type" value="Genomic_DNA"/>
</dbReference>
<evidence type="ECO:0000313" key="8">
    <source>
        <dbReference type="EMBL" id="KAF6004430.1"/>
    </source>
</evidence>
<keyword evidence="9" id="KW-1185">Reference proteome</keyword>
<dbReference type="PROSITE" id="PS50115">
    <property type="entry name" value="ARFGAP"/>
    <property type="match status" value="1"/>
</dbReference>
<dbReference type="PANTHER" id="PTHR45705">
    <property type="entry name" value="FI20236P1"/>
    <property type="match status" value="1"/>
</dbReference>
<evidence type="ECO:0000256" key="4">
    <source>
        <dbReference type="ARBA" id="ARBA00022833"/>
    </source>
</evidence>
<evidence type="ECO:0000256" key="2">
    <source>
        <dbReference type="ARBA" id="ARBA00022723"/>
    </source>
</evidence>
<dbReference type="PRINTS" id="PR00405">
    <property type="entry name" value="REVINTRACTNG"/>
</dbReference>
<dbReference type="GO" id="GO:0008270">
    <property type="term" value="F:zinc ion binding"/>
    <property type="evidence" value="ECO:0007669"/>
    <property type="project" value="UniProtKB-KW"/>
</dbReference>
<dbReference type="SUPFAM" id="SSF57863">
    <property type="entry name" value="ArfGap/RecO-like zinc finger"/>
    <property type="match status" value="1"/>
</dbReference>
<feature type="region of interest" description="Disordered" evidence="6">
    <location>
        <begin position="222"/>
        <end position="241"/>
    </location>
</feature>
<dbReference type="Gene3D" id="1.10.220.150">
    <property type="entry name" value="Arf GTPase activating protein"/>
    <property type="match status" value="1"/>
</dbReference>
<evidence type="ECO:0000313" key="9">
    <source>
        <dbReference type="Proteomes" id="UP000530660"/>
    </source>
</evidence>
<protein>
    <recommendedName>
        <fullName evidence="7">Arf-GAP domain-containing protein</fullName>
    </recommendedName>
</protein>
<proteinExistence type="predicted"/>
<gene>
    <name evidence="8" type="ORF">F1559_002134</name>
</gene>
<keyword evidence="2" id="KW-0479">Metal-binding</keyword>
<dbReference type="InterPro" id="IPR051718">
    <property type="entry name" value="ARF_GTPase-activating"/>
</dbReference>
<dbReference type="OrthoDB" id="10266696at2759"/>
<feature type="domain" description="Arf-GAP" evidence="7">
    <location>
        <begin position="12"/>
        <end position="136"/>
    </location>
</feature>
<evidence type="ECO:0000259" key="7">
    <source>
        <dbReference type="PROSITE" id="PS50115"/>
    </source>
</evidence>
<dbReference type="InterPro" id="IPR038508">
    <property type="entry name" value="ArfGAP_dom_sf"/>
</dbReference>
<evidence type="ECO:0000256" key="3">
    <source>
        <dbReference type="ARBA" id="ARBA00022771"/>
    </source>
</evidence>
<dbReference type="InterPro" id="IPR001164">
    <property type="entry name" value="ArfGAP_dom"/>
</dbReference>
<keyword evidence="3 5" id="KW-0863">Zinc-finger</keyword>
<dbReference type="SMART" id="SM00105">
    <property type="entry name" value="ArfGap"/>
    <property type="match status" value="1"/>
</dbReference>
<reference evidence="8 9" key="1">
    <citation type="journal article" date="2020" name="J. Phycol.">
        <title>Comparative genome analysis reveals Cyanidiococcus gen. nov., a new extremophilic red algal genus sister to Cyanidioschyzon (Cyanidioschyzonaceae, Rhodophyta).</title>
        <authorList>
            <person name="Liu S.-L."/>
            <person name="Chiang Y.-R."/>
            <person name="Yoon H.S."/>
            <person name="Fu H.-Y."/>
        </authorList>
    </citation>
    <scope>NUCLEOTIDE SEQUENCE [LARGE SCALE GENOMIC DNA]</scope>
    <source>
        <strain evidence="8 9">THAL066</strain>
    </source>
</reference>
<dbReference type="CDD" id="cd08204">
    <property type="entry name" value="ArfGap"/>
    <property type="match status" value="1"/>
</dbReference>
<dbReference type="Pfam" id="PF01412">
    <property type="entry name" value="ArfGap"/>
    <property type="match status" value="1"/>
</dbReference>